<evidence type="ECO:0000313" key="2">
    <source>
        <dbReference type="EMBL" id="WBB07044.1"/>
    </source>
</evidence>
<name>A0ABY7LZN3_STRAY</name>
<sequence length="265" mass="32142">MMPPIPIPIYETIDILLDVYAYHHAWRIAERYSAFPKQGCYLLEMLKERRELNVGFVFAHHEENQAIYQQYGFSVIRNPREEEQLANYIMDLEAKVKNEKIIDFVRAVSPILYRLFYRLAKREVPNFETFIHDAKNAQYDTWLFHKMKQSDYPIFHQYLAIRRDDKITTKSLSELLQYSHLPYDIKEIIRELRQFERSVRNPLAHLIKPFDEEELHRTTNFSSQDFLNKIITLASYAGIHYDRYHFYFDSVNELIKQEMRSHYDW</sequence>
<dbReference type="InterPro" id="IPR053941">
    <property type="entry name" value="Csm6_HEPN"/>
</dbReference>
<protein>
    <submittedName>
        <fullName evidence="2">LytR family transcriptional regulator</fullName>
    </submittedName>
</protein>
<accession>A0ABY7LZN3</accession>
<dbReference type="Pfam" id="PF09659">
    <property type="entry name" value="Cas_Csm6_HEPN"/>
    <property type="match status" value="1"/>
</dbReference>
<keyword evidence="3" id="KW-1185">Reference proteome</keyword>
<proteinExistence type="predicted"/>
<evidence type="ECO:0000259" key="1">
    <source>
        <dbReference type="Pfam" id="PF09659"/>
    </source>
</evidence>
<reference evidence="2 3" key="1">
    <citation type="submission" date="2022-12" db="EMBL/GenBank/DDBJ databases">
        <title>Streptococcus alactolyticus LGM, complete genome.</title>
        <authorList>
            <person name="Liu Z."/>
            <person name="Mu C."/>
            <person name="Zhu W."/>
        </authorList>
    </citation>
    <scope>NUCLEOTIDE SEQUENCE [LARGE SCALE GENOMIC DNA]</scope>
    <source>
        <strain evidence="2 3">LGM</strain>
    </source>
</reference>
<evidence type="ECO:0000313" key="3">
    <source>
        <dbReference type="Proteomes" id="UP001212085"/>
    </source>
</evidence>
<gene>
    <name evidence="2" type="ORF">O6R09_03740</name>
</gene>
<organism evidence="2 3">
    <name type="scientific">Streptococcus alactolyticus</name>
    <dbReference type="NCBI Taxonomy" id="29389"/>
    <lineage>
        <taxon>Bacteria</taxon>
        <taxon>Bacillati</taxon>
        <taxon>Bacillota</taxon>
        <taxon>Bacilli</taxon>
        <taxon>Lactobacillales</taxon>
        <taxon>Streptococcaceae</taxon>
        <taxon>Streptococcus</taxon>
    </lineage>
</organism>
<dbReference type="Proteomes" id="UP001212085">
    <property type="component" value="Chromosome"/>
</dbReference>
<feature type="domain" description="Csm6 HEPN" evidence="1">
    <location>
        <begin position="83"/>
        <end position="256"/>
    </location>
</feature>
<dbReference type="EMBL" id="CP114883">
    <property type="protein sequence ID" value="WBB07044.1"/>
    <property type="molecule type" value="Genomic_DNA"/>
</dbReference>
<dbReference type="RefSeq" id="WP_269725796.1">
    <property type="nucleotide sequence ID" value="NZ_CP114883.1"/>
</dbReference>